<dbReference type="AlphaFoldDB" id="A0A9D4GL42"/>
<organism evidence="1 2">
    <name type="scientific">Dreissena polymorpha</name>
    <name type="common">Zebra mussel</name>
    <name type="synonym">Mytilus polymorpha</name>
    <dbReference type="NCBI Taxonomy" id="45954"/>
    <lineage>
        <taxon>Eukaryota</taxon>
        <taxon>Metazoa</taxon>
        <taxon>Spiralia</taxon>
        <taxon>Lophotrochozoa</taxon>
        <taxon>Mollusca</taxon>
        <taxon>Bivalvia</taxon>
        <taxon>Autobranchia</taxon>
        <taxon>Heteroconchia</taxon>
        <taxon>Euheterodonta</taxon>
        <taxon>Imparidentia</taxon>
        <taxon>Neoheterodontei</taxon>
        <taxon>Myida</taxon>
        <taxon>Dreissenoidea</taxon>
        <taxon>Dreissenidae</taxon>
        <taxon>Dreissena</taxon>
    </lineage>
</organism>
<reference evidence="1" key="1">
    <citation type="journal article" date="2019" name="bioRxiv">
        <title>The Genome of the Zebra Mussel, Dreissena polymorpha: A Resource for Invasive Species Research.</title>
        <authorList>
            <person name="McCartney M.A."/>
            <person name="Auch B."/>
            <person name="Kono T."/>
            <person name="Mallez S."/>
            <person name="Zhang Y."/>
            <person name="Obille A."/>
            <person name="Becker A."/>
            <person name="Abrahante J.E."/>
            <person name="Garbe J."/>
            <person name="Badalamenti J.P."/>
            <person name="Herman A."/>
            <person name="Mangelson H."/>
            <person name="Liachko I."/>
            <person name="Sullivan S."/>
            <person name="Sone E.D."/>
            <person name="Koren S."/>
            <person name="Silverstein K.A.T."/>
            <person name="Beckman K.B."/>
            <person name="Gohl D.M."/>
        </authorList>
    </citation>
    <scope>NUCLEOTIDE SEQUENCE</scope>
    <source>
        <strain evidence="1">Duluth1</strain>
        <tissue evidence="1">Whole animal</tissue>
    </source>
</reference>
<protein>
    <submittedName>
        <fullName evidence="1">Uncharacterized protein</fullName>
    </submittedName>
</protein>
<evidence type="ECO:0000313" key="1">
    <source>
        <dbReference type="EMBL" id="KAH3815912.1"/>
    </source>
</evidence>
<gene>
    <name evidence="1" type="ORF">DPMN_144449</name>
</gene>
<accession>A0A9D4GL42</accession>
<evidence type="ECO:0000313" key="2">
    <source>
        <dbReference type="Proteomes" id="UP000828390"/>
    </source>
</evidence>
<proteinExistence type="predicted"/>
<reference evidence="1" key="2">
    <citation type="submission" date="2020-11" db="EMBL/GenBank/DDBJ databases">
        <authorList>
            <person name="McCartney M.A."/>
            <person name="Auch B."/>
            <person name="Kono T."/>
            <person name="Mallez S."/>
            <person name="Becker A."/>
            <person name="Gohl D.M."/>
            <person name="Silverstein K.A.T."/>
            <person name="Koren S."/>
            <person name="Bechman K.B."/>
            <person name="Herman A."/>
            <person name="Abrahante J.E."/>
            <person name="Garbe J."/>
        </authorList>
    </citation>
    <scope>NUCLEOTIDE SEQUENCE</scope>
    <source>
        <strain evidence="1">Duluth1</strain>
        <tissue evidence="1">Whole animal</tissue>
    </source>
</reference>
<name>A0A9D4GL42_DREPO</name>
<keyword evidence="2" id="KW-1185">Reference proteome</keyword>
<comment type="caution">
    <text evidence="1">The sequence shown here is derived from an EMBL/GenBank/DDBJ whole genome shotgun (WGS) entry which is preliminary data.</text>
</comment>
<sequence>MRPAPSSFSSTSASSIVSWEIAGVDQQTVRDIKEPPARRHKGIQLRELLQRRRDRPLLESVTSNTTHSPI</sequence>
<dbReference type="Proteomes" id="UP000828390">
    <property type="component" value="Unassembled WGS sequence"/>
</dbReference>
<dbReference type="EMBL" id="JAIWYP010000006">
    <property type="protein sequence ID" value="KAH3815912.1"/>
    <property type="molecule type" value="Genomic_DNA"/>
</dbReference>